<dbReference type="AlphaFoldDB" id="A0AAV8HTC5"/>
<evidence type="ECO:0000256" key="4">
    <source>
        <dbReference type="RuleBase" id="RU000670"/>
    </source>
</evidence>
<protein>
    <recommendedName>
        <fullName evidence="4">40S ribosomal protein S12</fullName>
    </recommendedName>
</protein>
<comment type="similarity">
    <text evidence="1 4">Belongs to the eukaryotic ribosomal protein eS12 family.</text>
</comment>
<dbReference type="PROSITE" id="PS01189">
    <property type="entry name" value="RIBOSOMAL_S12E"/>
    <property type="match status" value="1"/>
</dbReference>
<dbReference type="Proteomes" id="UP001140206">
    <property type="component" value="Chromosome 1"/>
</dbReference>
<keyword evidence="2 4" id="KW-0689">Ribosomal protein</keyword>
<dbReference type="PRINTS" id="PR00972">
    <property type="entry name" value="RIBSOMALS12E"/>
</dbReference>
<evidence type="ECO:0000256" key="2">
    <source>
        <dbReference type="ARBA" id="ARBA00022980"/>
    </source>
</evidence>
<evidence type="ECO:0000256" key="1">
    <source>
        <dbReference type="ARBA" id="ARBA00005824"/>
    </source>
</evidence>
<dbReference type="GO" id="GO:1990904">
    <property type="term" value="C:ribonucleoprotein complex"/>
    <property type="evidence" value="ECO:0007669"/>
    <property type="project" value="UniProtKB-KW"/>
</dbReference>
<dbReference type="SUPFAM" id="SSF55315">
    <property type="entry name" value="L30e-like"/>
    <property type="match status" value="1"/>
</dbReference>
<proteinExistence type="inferred from homology"/>
<comment type="caution">
    <text evidence="6">The sequence shown here is derived from an EMBL/GenBank/DDBJ whole genome shotgun (WGS) entry which is preliminary data.</text>
</comment>
<feature type="domain" description="Ribosomal protein eL8/eL30/eS12/Gadd45" evidence="5">
    <location>
        <begin position="20"/>
        <end position="113"/>
    </location>
</feature>
<dbReference type="PANTHER" id="PTHR11843">
    <property type="entry name" value="40S RIBOSOMAL PROTEIN S12"/>
    <property type="match status" value="1"/>
</dbReference>
<evidence type="ECO:0000259" key="5">
    <source>
        <dbReference type="Pfam" id="PF01248"/>
    </source>
</evidence>
<organism evidence="6 7">
    <name type="scientific">Rhynchospora pubera</name>
    <dbReference type="NCBI Taxonomy" id="906938"/>
    <lineage>
        <taxon>Eukaryota</taxon>
        <taxon>Viridiplantae</taxon>
        <taxon>Streptophyta</taxon>
        <taxon>Embryophyta</taxon>
        <taxon>Tracheophyta</taxon>
        <taxon>Spermatophyta</taxon>
        <taxon>Magnoliopsida</taxon>
        <taxon>Liliopsida</taxon>
        <taxon>Poales</taxon>
        <taxon>Cyperaceae</taxon>
        <taxon>Cyperoideae</taxon>
        <taxon>Rhynchosporeae</taxon>
        <taxon>Rhynchospora</taxon>
    </lineage>
</organism>
<gene>
    <name evidence="6" type="ORF">LUZ62_031581</name>
</gene>
<evidence type="ECO:0000256" key="3">
    <source>
        <dbReference type="ARBA" id="ARBA00023274"/>
    </source>
</evidence>
<dbReference type="InterPro" id="IPR000530">
    <property type="entry name" value="Ribosomal_eS12"/>
</dbReference>
<dbReference type="GO" id="GO:0005840">
    <property type="term" value="C:ribosome"/>
    <property type="evidence" value="ECO:0007669"/>
    <property type="project" value="UniProtKB-KW"/>
</dbReference>
<dbReference type="InterPro" id="IPR004038">
    <property type="entry name" value="Ribosomal_eL8/eL30/eS12/Gad45"/>
</dbReference>
<name>A0AAV8HTC5_9POAL</name>
<dbReference type="GO" id="GO:0003735">
    <property type="term" value="F:structural constituent of ribosome"/>
    <property type="evidence" value="ECO:0007669"/>
    <property type="project" value="InterPro"/>
</dbReference>
<keyword evidence="3 4" id="KW-0687">Ribonucleoprotein</keyword>
<dbReference type="GO" id="GO:0006412">
    <property type="term" value="P:translation"/>
    <property type="evidence" value="ECO:0007669"/>
    <property type="project" value="InterPro"/>
</dbReference>
<sequence>MRIVESPATKRRESMDLRTALQSVMKKAATHDGLANGLCDGAKAIAQHVAALCILFEDCDQSDYVKLIEALCVEHNVHPITAPVSKIVGEWAGLRRVIAEGKAEKVVGCSCHVIKDHGAELEGSNIVK</sequence>
<reference evidence="6" key="1">
    <citation type="submission" date="2022-08" db="EMBL/GenBank/DDBJ databases">
        <authorList>
            <person name="Marques A."/>
        </authorList>
    </citation>
    <scope>NUCLEOTIDE SEQUENCE</scope>
    <source>
        <strain evidence="6">RhyPub2mFocal</strain>
        <tissue evidence="6">Leaves</tissue>
    </source>
</reference>
<dbReference type="Pfam" id="PF01248">
    <property type="entry name" value="Ribosomal_L7Ae"/>
    <property type="match status" value="1"/>
</dbReference>
<evidence type="ECO:0000313" key="6">
    <source>
        <dbReference type="EMBL" id="KAJ4819015.1"/>
    </source>
</evidence>
<keyword evidence="7" id="KW-1185">Reference proteome</keyword>
<dbReference type="EMBL" id="JAMFTS010000001">
    <property type="protein sequence ID" value="KAJ4819015.1"/>
    <property type="molecule type" value="Genomic_DNA"/>
</dbReference>
<dbReference type="InterPro" id="IPR029064">
    <property type="entry name" value="Ribosomal_eL30-like_sf"/>
</dbReference>
<dbReference type="InterPro" id="IPR047860">
    <property type="entry name" value="Ribosomal_eS12_CS"/>
</dbReference>
<dbReference type="Gene3D" id="3.30.1330.30">
    <property type="match status" value="1"/>
</dbReference>
<evidence type="ECO:0000313" key="7">
    <source>
        <dbReference type="Proteomes" id="UP001140206"/>
    </source>
</evidence>
<accession>A0AAV8HTC5</accession>